<keyword evidence="11" id="KW-0233">DNA recombination</keyword>
<dbReference type="InParanoid" id="A0A669EHI3"/>
<evidence type="ECO:0000256" key="11">
    <source>
        <dbReference type="ARBA" id="ARBA00023172"/>
    </source>
</evidence>
<sequence>RLFVPQTVRSQVLHWAHTAHFSCHPGTHRTIRFLQRYFWWPSLTRDTREYVSACPVCARNKSTNQSPAGQLHPLPTPSRPWSHIALDFVTGLPPSAGNTVILTIIDRFSKAAHFVALPKLPTALETAQLLTQHVFRLHGIPEDIVSDQGPQFTSRVWKEFCTSLGAKVSLTSGYHPQSNGQSERANQELEAALRCVASSNQTIWSEELPWIEYAHNSLTASATGRSPFEASLGFQPPLFPSVEGEHSVPSVQTHLRRCRPVWRATQAALLRTKDRNKRIADRKRTPAPEYAVGQKVWLSTRFVPLRTESKKLAPTYIGPFEISALVNPVSVRLKLPRNMKIHNVFHVSQLKPVRSSPLCPPSRPPPPARLVDGLPAYSITRIMDSRHRGRGCQYLVDWEGYGMEERSWVPRAAILGGRMLREFHRLYPGKPGGSPGGSR</sequence>
<proteinExistence type="predicted"/>
<evidence type="ECO:0000256" key="7">
    <source>
        <dbReference type="ARBA" id="ARBA00022908"/>
    </source>
</evidence>
<dbReference type="GeneTree" id="ENSGT00940000163772"/>
<accession>A0A669EHI3</accession>
<evidence type="ECO:0000256" key="4">
    <source>
        <dbReference type="ARBA" id="ARBA00022750"/>
    </source>
</evidence>
<keyword evidence="5" id="KW-0378">Hydrolase</keyword>
<evidence type="ECO:0000256" key="8">
    <source>
        <dbReference type="ARBA" id="ARBA00022918"/>
    </source>
</evidence>
<dbReference type="InterPro" id="IPR016197">
    <property type="entry name" value="Chromo-like_dom_sf"/>
</dbReference>
<dbReference type="OMA" id="CHPGTHR"/>
<keyword evidence="6" id="KW-0460">Magnesium</keyword>
<dbReference type="Gene3D" id="3.30.420.10">
    <property type="entry name" value="Ribonuclease H-like superfamily/Ribonuclease H"/>
    <property type="match status" value="1"/>
</dbReference>
<feature type="domain" description="Chromo" evidence="13">
    <location>
        <begin position="377"/>
        <end position="425"/>
    </location>
</feature>
<dbReference type="SUPFAM" id="SSF53098">
    <property type="entry name" value="Ribonuclease H-like"/>
    <property type="match status" value="1"/>
</dbReference>
<evidence type="ECO:0000256" key="2">
    <source>
        <dbReference type="ARBA" id="ARBA00022670"/>
    </source>
</evidence>
<dbReference type="InterPro" id="IPR023780">
    <property type="entry name" value="Chromo_domain"/>
</dbReference>
<dbReference type="GO" id="GO:0046872">
    <property type="term" value="F:metal ion binding"/>
    <property type="evidence" value="ECO:0007669"/>
    <property type="project" value="UniProtKB-KW"/>
</dbReference>
<comment type="subcellular location">
    <subcellularLocation>
        <location evidence="1">Nucleus</location>
    </subcellularLocation>
</comment>
<dbReference type="InterPro" id="IPR001584">
    <property type="entry name" value="Integrase_cat-core"/>
</dbReference>
<evidence type="ECO:0000256" key="6">
    <source>
        <dbReference type="ARBA" id="ARBA00022842"/>
    </source>
</evidence>
<dbReference type="PANTHER" id="PTHR37984">
    <property type="entry name" value="PROTEIN CBG26694"/>
    <property type="match status" value="1"/>
</dbReference>
<keyword evidence="9" id="KW-0808">Transferase</keyword>
<dbReference type="InterPro" id="IPR012337">
    <property type="entry name" value="RNaseH-like_sf"/>
</dbReference>
<protein>
    <recommendedName>
        <fullName evidence="12">Gypsy retrotransposon integrase-like protein 1</fullName>
    </recommendedName>
</protein>
<dbReference type="Proteomes" id="UP000005207">
    <property type="component" value="Linkage group LG19"/>
</dbReference>
<dbReference type="Pfam" id="PF24626">
    <property type="entry name" value="SH3_Tf2-1"/>
    <property type="match status" value="1"/>
</dbReference>
<keyword evidence="9" id="KW-0548">Nucleotidyltransferase</keyword>
<reference evidence="15" key="2">
    <citation type="submission" date="2025-08" db="UniProtKB">
        <authorList>
            <consortium name="Ensembl"/>
        </authorList>
    </citation>
    <scope>IDENTIFICATION</scope>
</reference>
<dbReference type="Gene3D" id="2.40.50.40">
    <property type="match status" value="1"/>
</dbReference>
<evidence type="ECO:0000256" key="5">
    <source>
        <dbReference type="ARBA" id="ARBA00022801"/>
    </source>
</evidence>
<evidence type="ECO:0000256" key="9">
    <source>
        <dbReference type="ARBA" id="ARBA00022932"/>
    </source>
</evidence>
<dbReference type="PROSITE" id="PS50994">
    <property type="entry name" value="INTEGRASE"/>
    <property type="match status" value="1"/>
</dbReference>
<dbReference type="GO" id="GO:0003887">
    <property type="term" value="F:DNA-directed DNA polymerase activity"/>
    <property type="evidence" value="ECO:0007669"/>
    <property type="project" value="UniProtKB-KW"/>
</dbReference>
<dbReference type="InterPro" id="IPR050951">
    <property type="entry name" value="Retrovirus_Pol_polyprotein"/>
</dbReference>
<evidence type="ECO:0000313" key="16">
    <source>
        <dbReference type="Proteomes" id="UP000005207"/>
    </source>
</evidence>
<evidence type="ECO:0000259" key="14">
    <source>
        <dbReference type="PROSITE" id="PS50994"/>
    </source>
</evidence>
<keyword evidence="16" id="KW-1185">Reference proteome</keyword>
<dbReference type="SUPFAM" id="SSF54160">
    <property type="entry name" value="Chromo domain-like"/>
    <property type="match status" value="1"/>
</dbReference>
<dbReference type="Pfam" id="PF00385">
    <property type="entry name" value="Chromo"/>
    <property type="match status" value="1"/>
</dbReference>
<dbReference type="Gene3D" id="1.10.340.70">
    <property type="match status" value="1"/>
</dbReference>
<dbReference type="GO" id="GO:0004190">
    <property type="term" value="F:aspartic-type endopeptidase activity"/>
    <property type="evidence" value="ECO:0007669"/>
    <property type="project" value="UniProtKB-KW"/>
</dbReference>
<name>A0A669EHI3_ORENI</name>
<keyword evidence="3" id="KW-0479">Metal-binding</keyword>
<dbReference type="FunFam" id="3.30.420.10:FF:000032">
    <property type="entry name" value="Retrovirus-related Pol polyprotein from transposon 297-like Protein"/>
    <property type="match status" value="1"/>
</dbReference>
<dbReference type="Ensembl" id="ENSONIT00000056609.1">
    <property type="protein sequence ID" value="ENSONIP00000070989.1"/>
    <property type="gene ID" value="ENSONIG00000043133.1"/>
</dbReference>
<reference evidence="16" key="1">
    <citation type="submission" date="2012-01" db="EMBL/GenBank/DDBJ databases">
        <title>The Genome Sequence of Oreochromis niloticus (Nile Tilapia).</title>
        <authorList>
            <consortium name="Broad Institute Genome Assembly Team"/>
            <consortium name="Broad Institute Sequencing Platform"/>
            <person name="Di Palma F."/>
            <person name="Johnson J."/>
            <person name="Lander E.S."/>
            <person name="Lindblad-Toh K."/>
        </authorList>
    </citation>
    <scope>NUCLEOTIDE SEQUENCE [LARGE SCALE GENOMIC DNA]</scope>
</reference>
<keyword evidence="7" id="KW-0229">DNA integration</keyword>
<organism evidence="15 16">
    <name type="scientific">Oreochromis niloticus</name>
    <name type="common">Nile tilapia</name>
    <name type="synonym">Tilapia nilotica</name>
    <dbReference type="NCBI Taxonomy" id="8128"/>
    <lineage>
        <taxon>Eukaryota</taxon>
        <taxon>Metazoa</taxon>
        <taxon>Chordata</taxon>
        <taxon>Craniata</taxon>
        <taxon>Vertebrata</taxon>
        <taxon>Euteleostomi</taxon>
        <taxon>Actinopterygii</taxon>
        <taxon>Neopterygii</taxon>
        <taxon>Teleostei</taxon>
        <taxon>Neoteleostei</taxon>
        <taxon>Acanthomorphata</taxon>
        <taxon>Ovalentaria</taxon>
        <taxon>Cichlomorphae</taxon>
        <taxon>Cichliformes</taxon>
        <taxon>Cichlidae</taxon>
        <taxon>African cichlids</taxon>
        <taxon>Pseudocrenilabrinae</taxon>
        <taxon>Oreochromini</taxon>
        <taxon>Oreochromis</taxon>
    </lineage>
</organism>
<dbReference type="GO" id="GO:0003964">
    <property type="term" value="F:RNA-directed DNA polymerase activity"/>
    <property type="evidence" value="ECO:0007669"/>
    <property type="project" value="UniProtKB-KW"/>
</dbReference>
<dbReference type="GO" id="GO:0005634">
    <property type="term" value="C:nucleus"/>
    <property type="evidence" value="ECO:0007669"/>
    <property type="project" value="UniProtKB-SubCell"/>
</dbReference>
<evidence type="ECO:0000256" key="3">
    <source>
        <dbReference type="ARBA" id="ARBA00022723"/>
    </source>
</evidence>
<keyword evidence="4" id="KW-0064">Aspartyl protease</keyword>
<evidence type="ECO:0000259" key="13">
    <source>
        <dbReference type="PROSITE" id="PS50013"/>
    </source>
</evidence>
<evidence type="ECO:0000256" key="1">
    <source>
        <dbReference type="ARBA" id="ARBA00004123"/>
    </source>
</evidence>
<dbReference type="GO" id="GO:0015074">
    <property type="term" value="P:DNA integration"/>
    <property type="evidence" value="ECO:0007669"/>
    <property type="project" value="UniProtKB-KW"/>
</dbReference>
<dbReference type="Pfam" id="PF00665">
    <property type="entry name" value="rve"/>
    <property type="match status" value="1"/>
</dbReference>
<reference evidence="15" key="3">
    <citation type="submission" date="2025-09" db="UniProtKB">
        <authorList>
            <consortium name="Ensembl"/>
        </authorList>
    </citation>
    <scope>IDENTIFICATION</scope>
</reference>
<dbReference type="AlphaFoldDB" id="A0A669EHI3"/>
<evidence type="ECO:0000313" key="15">
    <source>
        <dbReference type="Ensembl" id="ENSONIP00000070989.1"/>
    </source>
</evidence>
<dbReference type="InterPro" id="IPR041588">
    <property type="entry name" value="Integrase_H2C2"/>
</dbReference>
<dbReference type="InterPro" id="IPR000953">
    <property type="entry name" value="Chromo/chromo_shadow_dom"/>
</dbReference>
<keyword evidence="8" id="KW-0695">RNA-directed DNA polymerase</keyword>
<dbReference type="SMART" id="SM00298">
    <property type="entry name" value="CHROMO"/>
    <property type="match status" value="1"/>
</dbReference>
<feature type="domain" description="Integrase catalytic" evidence="14">
    <location>
        <begin position="76"/>
        <end position="235"/>
    </location>
</feature>
<dbReference type="Pfam" id="PF17921">
    <property type="entry name" value="Integrase_H2C2"/>
    <property type="match status" value="1"/>
</dbReference>
<dbReference type="GO" id="GO:0006508">
    <property type="term" value="P:proteolysis"/>
    <property type="evidence" value="ECO:0007669"/>
    <property type="project" value="UniProtKB-KW"/>
</dbReference>
<dbReference type="GO" id="GO:0006310">
    <property type="term" value="P:DNA recombination"/>
    <property type="evidence" value="ECO:0007669"/>
    <property type="project" value="UniProtKB-KW"/>
</dbReference>
<keyword evidence="2" id="KW-0645">Protease</keyword>
<evidence type="ECO:0000256" key="12">
    <source>
        <dbReference type="ARBA" id="ARBA00039658"/>
    </source>
</evidence>
<dbReference type="PANTHER" id="PTHR37984:SF15">
    <property type="entry name" value="INTEGRASE CATALYTIC DOMAIN-CONTAINING PROTEIN"/>
    <property type="match status" value="1"/>
</dbReference>
<keyword evidence="9" id="KW-0239">DNA-directed DNA polymerase</keyword>
<dbReference type="PROSITE" id="PS50013">
    <property type="entry name" value="CHROMO_2"/>
    <property type="match status" value="1"/>
</dbReference>
<keyword evidence="10" id="KW-0238">DNA-binding</keyword>
<dbReference type="GO" id="GO:0003677">
    <property type="term" value="F:DNA binding"/>
    <property type="evidence" value="ECO:0007669"/>
    <property type="project" value="UniProtKB-KW"/>
</dbReference>
<evidence type="ECO:0000256" key="10">
    <source>
        <dbReference type="ARBA" id="ARBA00023125"/>
    </source>
</evidence>
<dbReference type="InterPro" id="IPR036397">
    <property type="entry name" value="RNaseH_sf"/>
</dbReference>
<dbReference type="InterPro" id="IPR056924">
    <property type="entry name" value="SH3_Tf2-1"/>
</dbReference>